<evidence type="ECO:0000313" key="5">
    <source>
        <dbReference type="EMBL" id="ANX04058.1"/>
    </source>
</evidence>
<dbReference type="RefSeq" id="WP_068803915.1">
    <property type="nucleotide sequence ID" value="NZ_CP014671.1"/>
</dbReference>
<dbReference type="GO" id="GO:0006396">
    <property type="term" value="P:RNA processing"/>
    <property type="evidence" value="ECO:0007669"/>
    <property type="project" value="InterPro"/>
</dbReference>
<dbReference type="GO" id="GO:0032259">
    <property type="term" value="P:methylation"/>
    <property type="evidence" value="ECO:0007669"/>
    <property type="project" value="UniProtKB-KW"/>
</dbReference>
<dbReference type="InParanoid" id="A0A1B1YTE8"/>
<dbReference type="SMART" id="SM00967">
    <property type="entry name" value="SpoU_sub_bind"/>
    <property type="match status" value="1"/>
</dbReference>
<dbReference type="SUPFAM" id="SSF75217">
    <property type="entry name" value="alpha/beta knot"/>
    <property type="match status" value="1"/>
</dbReference>
<keyword evidence="3" id="KW-0808">Transferase</keyword>
<dbReference type="InterPro" id="IPR029064">
    <property type="entry name" value="Ribosomal_eL30-like_sf"/>
</dbReference>
<comment type="similarity">
    <text evidence="1">Belongs to the class IV-like SAM-binding methyltransferase superfamily. RNA methyltransferase TrmH family.</text>
</comment>
<dbReference type="Pfam" id="PF08032">
    <property type="entry name" value="SpoU_sub_bind"/>
    <property type="match status" value="1"/>
</dbReference>
<dbReference type="EMBL" id="CP014671">
    <property type="protein sequence ID" value="ANX04058.1"/>
    <property type="molecule type" value="Genomic_DNA"/>
</dbReference>
<dbReference type="CDD" id="cd18103">
    <property type="entry name" value="SpoU-like_RlmB"/>
    <property type="match status" value="1"/>
</dbReference>
<evidence type="ECO:0000313" key="6">
    <source>
        <dbReference type="Proteomes" id="UP000092952"/>
    </source>
</evidence>
<dbReference type="InterPro" id="IPR013123">
    <property type="entry name" value="SpoU_subst-bd"/>
</dbReference>
<sequence length="252" mass="26162">MNSRHLAYGLHSVRALLEREPAAVARLLVTDRDRGTLSELATLATRHGVPVELRSAATLDRLTAHATHQGVLALLAAPPQALDENALEGILEQAERPLLLVLDEVQDPRNLGACLRSADAAGAHAVIAPRRNAAGLTAAAIKTAAGAASTVPFVQVGNLARTLRFLKGAGLALYGADARADTTLYDTDLAPPCALLLGGEGQGLRRLTRELCDGLITIPMTGAVGSLNVSVAAAVCLFEAVRQRRSCPGGPA</sequence>
<dbReference type="InterPro" id="IPR029028">
    <property type="entry name" value="Alpha/beta_knot_MTases"/>
</dbReference>
<proteinExistence type="inferred from homology"/>
<dbReference type="AlphaFoldDB" id="A0A1B1YTE8"/>
<dbReference type="PANTHER" id="PTHR46429:SF1">
    <property type="entry name" value="23S RRNA (GUANOSINE-2'-O-)-METHYLTRANSFERASE RLMB"/>
    <property type="match status" value="1"/>
</dbReference>
<evidence type="ECO:0000259" key="4">
    <source>
        <dbReference type="SMART" id="SM00967"/>
    </source>
</evidence>
<protein>
    <recommendedName>
        <fullName evidence="4">RNA 2-O ribose methyltransferase substrate binding domain-containing protein</fullName>
    </recommendedName>
</protein>
<dbReference type="Pfam" id="PF00588">
    <property type="entry name" value="SpoU_methylase"/>
    <property type="match status" value="1"/>
</dbReference>
<evidence type="ECO:0000256" key="2">
    <source>
        <dbReference type="ARBA" id="ARBA00022603"/>
    </source>
</evidence>
<dbReference type="InterPro" id="IPR001537">
    <property type="entry name" value="SpoU_MeTrfase"/>
</dbReference>
<dbReference type="GO" id="GO:0008173">
    <property type="term" value="F:RNA methyltransferase activity"/>
    <property type="evidence" value="ECO:0007669"/>
    <property type="project" value="InterPro"/>
</dbReference>
<reference evidence="6" key="1">
    <citation type="submission" date="2016-03" db="EMBL/GenBank/DDBJ databases">
        <title>Complete genome sequence of Solimmundus cernigliae, representing a novel lineage of polycyclic aromatic hydrocarbon degraders within the Gammaproteobacteria.</title>
        <authorList>
            <person name="Singleton D.R."/>
            <person name="Dickey A.N."/>
            <person name="Scholl E.H."/>
            <person name="Wright F.A."/>
            <person name="Aitken M.D."/>
        </authorList>
    </citation>
    <scope>NUCLEOTIDE SEQUENCE [LARGE SCALE GENOMIC DNA]</scope>
    <source>
        <strain evidence="6">TR3.2</strain>
    </source>
</reference>
<dbReference type="Gene3D" id="3.30.1330.30">
    <property type="match status" value="1"/>
</dbReference>
<dbReference type="GO" id="GO:0005829">
    <property type="term" value="C:cytosol"/>
    <property type="evidence" value="ECO:0007669"/>
    <property type="project" value="TreeGrafter"/>
</dbReference>
<dbReference type="Gene3D" id="3.40.1280.10">
    <property type="match status" value="1"/>
</dbReference>
<dbReference type="NCBIfam" id="TIGR00186">
    <property type="entry name" value="rRNA_methyl_3"/>
    <property type="match status" value="1"/>
</dbReference>
<keyword evidence="2" id="KW-0489">Methyltransferase</keyword>
<dbReference type="OrthoDB" id="9785673at2"/>
<dbReference type="SUPFAM" id="SSF55315">
    <property type="entry name" value="L30e-like"/>
    <property type="match status" value="1"/>
</dbReference>
<dbReference type="InterPro" id="IPR029026">
    <property type="entry name" value="tRNA_m1G_MTases_N"/>
</dbReference>
<dbReference type="Proteomes" id="UP000092952">
    <property type="component" value="Chromosome"/>
</dbReference>
<dbReference type="FunCoup" id="A0A1B1YTE8">
    <property type="interactions" value="483"/>
</dbReference>
<name>A0A1B1YTE8_9GAMM</name>
<dbReference type="FunFam" id="3.40.1280.10:FF:000008">
    <property type="entry name" value="Group 3 RNA methyltransferase TrmH"/>
    <property type="match status" value="1"/>
</dbReference>
<evidence type="ECO:0000256" key="1">
    <source>
        <dbReference type="ARBA" id="ARBA00007228"/>
    </source>
</evidence>
<dbReference type="GO" id="GO:0003723">
    <property type="term" value="F:RNA binding"/>
    <property type="evidence" value="ECO:0007669"/>
    <property type="project" value="InterPro"/>
</dbReference>
<dbReference type="KEGG" id="gbi:PG2T_07590"/>
<feature type="domain" description="RNA 2-O ribose methyltransferase substrate binding" evidence="4">
    <location>
        <begin position="6"/>
        <end position="81"/>
    </location>
</feature>
<dbReference type="STRING" id="1810504.PG2T_07590"/>
<organism evidence="5 6">
    <name type="scientific">Immundisolibacter cernigliae</name>
    <dbReference type="NCBI Taxonomy" id="1810504"/>
    <lineage>
        <taxon>Bacteria</taxon>
        <taxon>Pseudomonadati</taxon>
        <taxon>Pseudomonadota</taxon>
        <taxon>Gammaproteobacteria</taxon>
        <taxon>Immundisolibacterales</taxon>
        <taxon>Immundisolibacteraceae</taxon>
        <taxon>Immundisolibacter</taxon>
    </lineage>
</organism>
<keyword evidence="6" id="KW-1185">Reference proteome</keyword>
<accession>A0A1B1YTE8</accession>
<gene>
    <name evidence="5" type="ORF">PG2T_07590</name>
</gene>
<dbReference type="InterPro" id="IPR004441">
    <property type="entry name" value="rRNA_MeTrfase_TrmH"/>
</dbReference>
<dbReference type="PANTHER" id="PTHR46429">
    <property type="entry name" value="23S RRNA (GUANOSINE-2'-O-)-METHYLTRANSFERASE RLMB"/>
    <property type="match status" value="1"/>
</dbReference>
<evidence type="ECO:0000256" key="3">
    <source>
        <dbReference type="ARBA" id="ARBA00022679"/>
    </source>
</evidence>